<gene>
    <name evidence="2" type="ORF">SPI_07368</name>
</gene>
<dbReference type="Proteomes" id="UP000076874">
    <property type="component" value="Unassembled WGS sequence"/>
</dbReference>
<feature type="compositionally biased region" description="Acidic residues" evidence="1">
    <location>
        <begin position="202"/>
        <end position="215"/>
    </location>
</feature>
<sequence length="215" mass="22167">MRQREDSRSASQRRPRLLRASVTEPSLFTSSIVKHGALDMSSPSSSNSSGGRGGGSGGGGGDSSSGSGSGSPSGSSYRRATDLLNHVAYLSSCATSPVSSFTTSALFDRVSQRRASQSTAASTTSGANCVSARRSYSRSRDRNGGSSRTGGGASGSACRRSESEDLLGSSPASTRTGGSLEDLQGHHPCSAHYYSFPSFDTWDPDGQDKEDDGDD</sequence>
<feature type="region of interest" description="Disordered" evidence="1">
    <location>
        <begin position="114"/>
        <end position="215"/>
    </location>
</feature>
<proteinExistence type="predicted"/>
<feature type="compositionally biased region" description="Low complexity" evidence="1">
    <location>
        <begin position="114"/>
        <end position="125"/>
    </location>
</feature>
<evidence type="ECO:0000313" key="2">
    <source>
        <dbReference type="EMBL" id="OAA56987.1"/>
    </source>
</evidence>
<feature type="compositionally biased region" description="Gly residues" evidence="1">
    <location>
        <begin position="50"/>
        <end position="71"/>
    </location>
</feature>
<organism evidence="2 3">
    <name type="scientific">Niveomyces insectorum RCEF 264</name>
    <dbReference type="NCBI Taxonomy" id="1081102"/>
    <lineage>
        <taxon>Eukaryota</taxon>
        <taxon>Fungi</taxon>
        <taxon>Dikarya</taxon>
        <taxon>Ascomycota</taxon>
        <taxon>Pezizomycotina</taxon>
        <taxon>Sordariomycetes</taxon>
        <taxon>Hypocreomycetidae</taxon>
        <taxon>Hypocreales</taxon>
        <taxon>Cordycipitaceae</taxon>
        <taxon>Niveomyces</taxon>
    </lineage>
</organism>
<name>A0A167PSV5_9HYPO</name>
<evidence type="ECO:0000256" key="1">
    <source>
        <dbReference type="SAM" id="MobiDB-lite"/>
    </source>
</evidence>
<dbReference type="OrthoDB" id="5236374at2759"/>
<dbReference type="EMBL" id="AZHD01000015">
    <property type="protein sequence ID" value="OAA56987.1"/>
    <property type="molecule type" value="Genomic_DNA"/>
</dbReference>
<feature type="region of interest" description="Disordered" evidence="1">
    <location>
        <begin position="1"/>
        <end position="78"/>
    </location>
</feature>
<evidence type="ECO:0000313" key="3">
    <source>
        <dbReference type="Proteomes" id="UP000076874"/>
    </source>
</evidence>
<accession>A0A167PSV5</accession>
<comment type="caution">
    <text evidence="2">The sequence shown here is derived from an EMBL/GenBank/DDBJ whole genome shotgun (WGS) entry which is preliminary data.</text>
</comment>
<dbReference type="AlphaFoldDB" id="A0A167PSV5"/>
<feature type="compositionally biased region" description="Polar residues" evidence="1">
    <location>
        <begin position="23"/>
        <end position="32"/>
    </location>
</feature>
<protein>
    <submittedName>
        <fullName evidence="2">Uncharacterized protein</fullName>
    </submittedName>
</protein>
<reference evidence="2 3" key="1">
    <citation type="journal article" date="2016" name="Genome Biol. Evol.">
        <title>Divergent and convergent evolution of fungal pathogenicity.</title>
        <authorList>
            <person name="Shang Y."/>
            <person name="Xiao G."/>
            <person name="Zheng P."/>
            <person name="Cen K."/>
            <person name="Zhan S."/>
            <person name="Wang C."/>
        </authorList>
    </citation>
    <scope>NUCLEOTIDE SEQUENCE [LARGE SCALE GENOMIC DNA]</scope>
    <source>
        <strain evidence="2 3">RCEF 264</strain>
    </source>
</reference>
<keyword evidence="3" id="KW-1185">Reference proteome</keyword>